<dbReference type="EMBL" id="VHIQ01000002">
    <property type="protein sequence ID" value="TPV35086.1"/>
    <property type="molecule type" value="Genomic_DNA"/>
</dbReference>
<dbReference type="RefSeq" id="WP_140989562.1">
    <property type="nucleotide sequence ID" value="NZ_VHIQ01000002.1"/>
</dbReference>
<accession>A0A506PMJ0</accession>
<dbReference type="InterPro" id="IPR005901">
    <property type="entry name" value="GLPGLI"/>
</dbReference>
<protein>
    <submittedName>
        <fullName evidence="1">GLPGLI family protein</fullName>
    </submittedName>
</protein>
<dbReference type="Pfam" id="PF09697">
    <property type="entry name" value="Porph_ging"/>
    <property type="match status" value="1"/>
</dbReference>
<dbReference type="OrthoDB" id="1440774at2"/>
<dbReference type="Proteomes" id="UP000317332">
    <property type="component" value="Unassembled WGS sequence"/>
</dbReference>
<reference evidence="1 2" key="1">
    <citation type="submission" date="2019-06" db="EMBL/GenBank/DDBJ databases">
        <title>Flavobacteriaceae Paucihalobacterium erythroidium CWB-1, complete genome.</title>
        <authorList>
            <person name="Wu S."/>
        </authorList>
    </citation>
    <scope>NUCLEOTIDE SEQUENCE [LARGE SCALE GENOMIC DNA]</scope>
    <source>
        <strain evidence="1 2">CWB-1</strain>
    </source>
</reference>
<evidence type="ECO:0000313" key="2">
    <source>
        <dbReference type="Proteomes" id="UP000317332"/>
    </source>
</evidence>
<gene>
    <name evidence="1" type="ORF">FJ651_06060</name>
</gene>
<dbReference type="AlphaFoldDB" id="A0A506PMJ0"/>
<comment type="caution">
    <text evidence="1">The sequence shown here is derived from an EMBL/GenBank/DDBJ whole genome shotgun (WGS) entry which is preliminary data.</text>
</comment>
<proteinExistence type="predicted"/>
<name>A0A506PMJ0_9FLAO</name>
<sequence>MNKYILFLLLICECICFGQNIDNTIYVNYHFVSHFGANTTFNIDASLIANNNSSLYVVYSRHDNYKYSPENEEEDSNNTIKIFNNISNSKDVYVYQNSKDKTLYHTSNIKDKIYRIEERKQDFNWIVLKETKLVGSFLCNKAEVNFRGRNYTAWFTTDIPISSGPWKFSGLPGLILEIYDESKTFSWVSKSIQFPYLEKVSIAEPETHDKIKITLKDYIELVERERKNDDKMRNSKMNKDYTIISSVTKRAGIELTYEWETN</sequence>
<organism evidence="1 2">
    <name type="scientific">Paucihalobacter ruber</name>
    <dbReference type="NCBI Taxonomy" id="2567861"/>
    <lineage>
        <taxon>Bacteria</taxon>
        <taxon>Pseudomonadati</taxon>
        <taxon>Bacteroidota</taxon>
        <taxon>Flavobacteriia</taxon>
        <taxon>Flavobacteriales</taxon>
        <taxon>Flavobacteriaceae</taxon>
        <taxon>Paucihalobacter</taxon>
    </lineage>
</organism>
<dbReference type="NCBIfam" id="TIGR01200">
    <property type="entry name" value="GLPGLI"/>
    <property type="match status" value="1"/>
</dbReference>
<keyword evidence="2" id="KW-1185">Reference proteome</keyword>
<evidence type="ECO:0000313" key="1">
    <source>
        <dbReference type="EMBL" id="TPV35086.1"/>
    </source>
</evidence>